<reference evidence="1 2" key="1">
    <citation type="submission" date="2018-11" db="EMBL/GenBank/DDBJ databases">
        <title>Rhizobium chutanense sp. nov., isolated from root nodules of Phaseolus vulgaris in China.</title>
        <authorList>
            <person name="Huo Y."/>
        </authorList>
    </citation>
    <scope>NUCLEOTIDE SEQUENCE [LARGE SCALE GENOMIC DNA]</scope>
    <source>
        <strain evidence="1 2">C16</strain>
    </source>
</reference>
<protein>
    <submittedName>
        <fullName evidence="1">Uncharacterized protein</fullName>
    </submittedName>
</protein>
<dbReference type="EMBL" id="RJTJ01000008">
    <property type="protein sequence ID" value="RUM06803.1"/>
    <property type="molecule type" value="Genomic_DNA"/>
</dbReference>
<dbReference type="RefSeq" id="WP_126908977.1">
    <property type="nucleotide sequence ID" value="NZ_ML133755.1"/>
</dbReference>
<evidence type="ECO:0000313" key="2">
    <source>
        <dbReference type="Proteomes" id="UP000278081"/>
    </source>
</evidence>
<evidence type="ECO:0000313" key="1">
    <source>
        <dbReference type="EMBL" id="RUM06803.1"/>
    </source>
</evidence>
<accession>A0A432P402</accession>
<sequence length="99" mass="10328">MTEEKLPPVTIEITLSAVAAPKEIALAAMVAELLNHSYFNDISVAHKRAALQFVGETRGAQVAVRVAAEGGAVDGRVKTLVGEAIDASIARGGRGFRSL</sequence>
<organism evidence="1 2">
    <name type="scientific">Rhizobium chutanense</name>
    <dbReference type="NCBI Taxonomy" id="2035448"/>
    <lineage>
        <taxon>Bacteria</taxon>
        <taxon>Pseudomonadati</taxon>
        <taxon>Pseudomonadota</taxon>
        <taxon>Alphaproteobacteria</taxon>
        <taxon>Hyphomicrobiales</taxon>
        <taxon>Rhizobiaceae</taxon>
        <taxon>Rhizobium/Agrobacterium group</taxon>
        <taxon>Rhizobium</taxon>
    </lineage>
</organism>
<dbReference type="Proteomes" id="UP000278081">
    <property type="component" value="Unassembled WGS sequence"/>
</dbReference>
<proteinExistence type="predicted"/>
<name>A0A432P402_9HYPH</name>
<comment type="caution">
    <text evidence="1">The sequence shown here is derived from an EMBL/GenBank/DDBJ whole genome shotgun (WGS) entry which is preliminary data.</text>
</comment>
<dbReference type="AlphaFoldDB" id="A0A432P402"/>
<gene>
    <name evidence="1" type="ORF">EFR84_11435</name>
</gene>